<proteinExistence type="predicted"/>
<dbReference type="InterPro" id="IPR046219">
    <property type="entry name" value="DUF6252"/>
</dbReference>
<dbReference type="KEGG" id="alm:AO498_03540"/>
<feature type="chain" id="PRO_5007494671" description="DUF3224 domain-containing protein" evidence="1">
    <location>
        <begin position="22"/>
        <end position="168"/>
    </location>
</feature>
<evidence type="ECO:0008006" key="4">
    <source>
        <dbReference type="Google" id="ProtNLM"/>
    </source>
</evidence>
<protein>
    <recommendedName>
        <fullName evidence="4">DUF3224 domain-containing protein</fullName>
    </recommendedName>
</protein>
<name>A0A142EK04_9BACT</name>
<reference evidence="2 3" key="2">
    <citation type="journal article" date="2016" name="Genome Announc.">
        <title>Complete Genome Sequence of Algoriphagus sp. Strain M8-2, Isolated from a Brackish Lake.</title>
        <authorList>
            <person name="Muraguchi Y."/>
            <person name="Kushimoto K."/>
            <person name="Ohtsubo Y."/>
            <person name="Suzuki T."/>
            <person name="Dohra H."/>
            <person name="Kimbara K."/>
            <person name="Shintani M."/>
        </authorList>
    </citation>
    <scope>NUCLEOTIDE SEQUENCE [LARGE SCALE GENOMIC DNA]</scope>
    <source>
        <strain evidence="2 3">M8-2</strain>
    </source>
</reference>
<evidence type="ECO:0000313" key="3">
    <source>
        <dbReference type="Proteomes" id="UP000073816"/>
    </source>
</evidence>
<dbReference type="PROSITE" id="PS51257">
    <property type="entry name" value="PROKAR_LIPOPROTEIN"/>
    <property type="match status" value="1"/>
</dbReference>
<evidence type="ECO:0000256" key="1">
    <source>
        <dbReference type="SAM" id="SignalP"/>
    </source>
</evidence>
<dbReference type="OrthoDB" id="824283at2"/>
<evidence type="ECO:0000313" key="2">
    <source>
        <dbReference type="EMBL" id="AMQ55459.1"/>
    </source>
</evidence>
<organism evidence="2 3">
    <name type="scientific">Algoriphagus sanaruensis</name>
    <dbReference type="NCBI Taxonomy" id="1727163"/>
    <lineage>
        <taxon>Bacteria</taxon>
        <taxon>Pseudomonadati</taxon>
        <taxon>Bacteroidota</taxon>
        <taxon>Cytophagia</taxon>
        <taxon>Cytophagales</taxon>
        <taxon>Cyclobacteriaceae</taxon>
        <taxon>Algoriphagus</taxon>
    </lineage>
</organism>
<dbReference type="Pfam" id="PF19765">
    <property type="entry name" value="DUF6252"/>
    <property type="match status" value="1"/>
</dbReference>
<dbReference type="RefSeq" id="WP_067543825.1">
    <property type="nucleotide sequence ID" value="NZ_CP012836.1"/>
</dbReference>
<gene>
    <name evidence="2" type="ORF">AO498_03540</name>
</gene>
<keyword evidence="1" id="KW-0732">Signal</keyword>
<dbReference type="PATRIC" id="fig|1727163.4.peg.734"/>
<sequence>MKHSIQLLWRMALVGFFIAFMACSSEDGQDVSGAAEEFTATVAGIGTISASKDFDTISGTKVGAAGINVVVLQGTDNSGKGFMIRMSTYNGPGTYDLGFGNIANTATFIAGASMGEQYSTAYQGTSGKIVVTADDGKRLEGTFEFVGKVNNTSSTHTVTNGSFKVNLQ</sequence>
<dbReference type="AlphaFoldDB" id="A0A142EK04"/>
<dbReference type="Proteomes" id="UP000073816">
    <property type="component" value="Chromosome"/>
</dbReference>
<accession>A0A142EK04</accession>
<feature type="signal peptide" evidence="1">
    <location>
        <begin position="1"/>
        <end position="21"/>
    </location>
</feature>
<reference evidence="3" key="1">
    <citation type="submission" date="2015-09" db="EMBL/GenBank/DDBJ databases">
        <title>Complete sequence of Algoriphagus sp. M8-2.</title>
        <authorList>
            <person name="Shintani M."/>
        </authorList>
    </citation>
    <scope>NUCLEOTIDE SEQUENCE [LARGE SCALE GENOMIC DNA]</scope>
    <source>
        <strain evidence="3">M8-2</strain>
    </source>
</reference>
<keyword evidence="3" id="KW-1185">Reference proteome</keyword>
<dbReference type="EMBL" id="CP012836">
    <property type="protein sequence ID" value="AMQ55459.1"/>
    <property type="molecule type" value="Genomic_DNA"/>
</dbReference>